<evidence type="ECO:0000256" key="6">
    <source>
        <dbReference type="PIRSR" id="PIRSR601019-2"/>
    </source>
</evidence>
<dbReference type="GO" id="GO:0003924">
    <property type="term" value="F:GTPase activity"/>
    <property type="evidence" value="ECO:0007669"/>
    <property type="project" value="InterPro"/>
</dbReference>
<dbReference type="PANTHER" id="PTHR10218">
    <property type="entry name" value="GTP-BINDING PROTEIN ALPHA SUBUNIT"/>
    <property type="match status" value="1"/>
</dbReference>
<keyword evidence="1 6" id="KW-0479">Metal-binding</keyword>
<dbReference type="GO" id="GO:0046872">
    <property type="term" value="F:metal ion binding"/>
    <property type="evidence" value="ECO:0007669"/>
    <property type="project" value="UniProtKB-KW"/>
</dbReference>
<feature type="binding site" evidence="6">
    <location>
        <position position="288"/>
    </location>
    <ligand>
        <name>Mg(2+)</name>
        <dbReference type="ChEBI" id="CHEBI:18420"/>
    </ligand>
</feature>
<keyword evidence="2 5" id="KW-0547">Nucleotide-binding</keyword>
<name>A0A0D1YSI9_9EURO</name>
<dbReference type="AlphaFoldDB" id="A0A0D1YSI9"/>
<dbReference type="PROSITE" id="PS51882">
    <property type="entry name" value="G_ALPHA"/>
    <property type="match status" value="1"/>
</dbReference>
<accession>A0A0D1YSI9</accession>
<evidence type="ECO:0000256" key="2">
    <source>
        <dbReference type="ARBA" id="ARBA00022741"/>
    </source>
</evidence>
<organism evidence="7 8">
    <name type="scientific">Exophiala sideris</name>
    <dbReference type="NCBI Taxonomy" id="1016849"/>
    <lineage>
        <taxon>Eukaryota</taxon>
        <taxon>Fungi</taxon>
        <taxon>Dikarya</taxon>
        <taxon>Ascomycota</taxon>
        <taxon>Pezizomycotina</taxon>
        <taxon>Eurotiomycetes</taxon>
        <taxon>Chaetothyriomycetidae</taxon>
        <taxon>Chaetothyriales</taxon>
        <taxon>Herpotrichiellaceae</taxon>
        <taxon>Exophiala</taxon>
    </lineage>
</organism>
<dbReference type="Proteomes" id="UP000053599">
    <property type="component" value="Unassembled WGS sequence"/>
</dbReference>
<dbReference type="GO" id="GO:0005525">
    <property type="term" value="F:GTP binding"/>
    <property type="evidence" value="ECO:0007669"/>
    <property type="project" value="UniProtKB-KW"/>
</dbReference>
<dbReference type="SUPFAM" id="SSF47895">
    <property type="entry name" value="Transducin (alpha subunit), insertion domain"/>
    <property type="match status" value="1"/>
</dbReference>
<dbReference type="GO" id="GO:0005737">
    <property type="term" value="C:cytoplasm"/>
    <property type="evidence" value="ECO:0007669"/>
    <property type="project" value="TreeGrafter"/>
</dbReference>
<dbReference type="HOGENOM" id="CLU_030275_0_0_1"/>
<evidence type="ECO:0000256" key="1">
    <source>
        <dbReference type="ARBA" id="ARBA00022723"/>
    </source>
</evidence>
<keyword evidence="4" id="KW-0807">Transducer</keyword>
<keyword evidence="6" id="KW-0460">Magnesium</keyword>
<dbReference type="SMART" id="SM00275">
    <property type="entry name" value="G_alpha"/>
    <property type="match status" value="1"/>
</dbReference>
<feature type="binding site" evidence="5">
    <location>
        <position position="564"/>
    </location>
    <ligand>
        <name>GTP</name>
        <dbReference type="ChEBI" id="CHEBI:37565"/>
    </ligand>
</feature>
<dbReference type="OrthoDB" id="5817230at2759"/>
<dbReference type="EMBL" id="KN846951">
    <property type="protein sequence ID" value="KIV84409.1"/>
    <property type="molecule type" value="Genomic_DNA"/>
</dbReference>
<dbReference type="InterPro" id="IPR011025">
    <property type="entry name" value="GproteinA_insert"/>
</dbReference>
<evidence type="ECO:0000256" key="4">
    <source>
        <dbReference type="ARBA" id="ARBA00023224"/>
    </source>
</evidence>
<dbReference type="Gene3D" id="1.10.400.10">
    <property type="entry name" value="GI Alpha 1, domain 2-like"/>
    <property type="match status" value="1"/>
</dbReference>
<dbReference type="InterPro" id="IPR027417">
    <property type="entry name" value="P-loop_NTPase"/>
</dbReference>
<dbReference type="InterPro" id="IPR001019">
    <property type="entry name" value="Gprotein_alpha_su"/>
</dbReference>
<dbReference type="GO" id="GO:0001664">
    <property type="term" value="F:G protein-coupled receptor binding"/>
    <property type="evidence" value="ECO:0007669"/>
    <property type="project" value="TreeGrafter"/>
</dbReference>
<sequence length="597" mass="67604">MEPCGALGLVATVGSVVFTIGKSVQTLTTFRQKYKNSELNITLLTGHLRTVRAALCQVQNWAEQCQTSEPAHRQFMIDVEDAVNDCGMLIEHLHAHISKVEWDNNELKPGSKISLLLDDRTIKDFLECLNHQVSALNLLVAASKCSTQHEQQQLLHKKESREILDRVKDDATSLVGFRDSASFAPSIGRTSSARYSTTSRLSKKFDFDDVLLRHKAYQNSFRSMIRRAVSPTEMSNETKRHKSVDGLEPDLKTTAKQSARIDVKLKKDARRLRKEVRILAIGEQHGRSCIVKQMRHRWGYPFSDGEVEQYRKCITALAVRALVAILDYVHEGVGLVTQLSRDHEGLVRKFAATGAPDWRASVDIGASVQHLWHNWHVRQAFAAMEQHGQAPYFLKAIDRICRPDYVPTNMDIIRAPEMIDTMQETELTMSSHDSDILRVIEINEQHAEKIISQFADIQFCLFAVDLTCYDRYQTNSSKSNVLRDRLWNLKAVCGSTYFTKTIILLVLTNASAFEKKIASSPLQTHFKDYTGGSDARAATKYILKRCHQANYRDLPLFWHTFDCAVEEAEAEATDEFFRQSAANASVSLVREILLAGI</sequence>
<dbReference type="SUPFAM" id="SSF52540">
    <property type="entry name" value="P-loop containing nucleoside triphosphate hydrolases"/>
    <property type="match status" value="1"/>
</dbReference>
<dbReference type="STRING" id="1016849.A0A0D1YSI9"/>
<dbReference type="GO" id="GO:0031683">
    <property type="term" value="F:G-protein beta/gamma-subunit complex binding"/>
    <property type="evidence" value="ECO:0007669"/>
    <property type="project" value="InterPro"/>
</dbReference>
<evidence type="ECO:0000256" key="3">
    <source>
        <dbReference type="ARBA" id="ARBA00023134"/>
    </source>
</evidence>
<evidence type="ECO:0000313" key="8">
    <source>
        <dbReference type="Proteomes" id="UP000053599"/>
    </source>
</evidence>
<gene>
    <name evidence="7" type="ORF">PV11_00192</name>
</gene>
<reference evidence="7 8" key="1">
    <citation type="submission" date="2015-01" db="EMBL/GenBank/DDBJ databases">
        <title>The Genome Sequence of Exophiala sideris CBS121828.</title>
        <authorList>
            <consortium name="The Broad Institute Genomics Platform"/>
            <person name="Cuomo C."/>
            <person name="de Hoog S."/>
            <person name="Gorbushina A."/>
            <person name="Stielow B."/>
            <person name="Teixiera M."/>
            <person name="Abouelleil A."/>
            <person name="Chapman S.B."/>
            <person name="Priest M."/>
            <person name="Young S.K."/>
            <person name="Wortman J."/>
            <person name="Nusbaum C."/>
            <person name="Birren B."/>
        </authorList>
    </citation>
    <scope>NUCLEOTIDE SEQUENCE [LARGE SCALE GENOMIC DNA]</scope>
    <source>
        <strain evidence="7 8">CBS 121828</strain>
    </source>
</reference>
<evidence type="ECO:0000256" key="5">
    <source>
        <dbReference type="PIRSR" id="PIRSR601019-1"/>
    </source>
</evidence>
<dbReference type="FunFam" id="3.40.50.300:FF:000692">
    <property type="entry name" value="Guanine nucleotide-binding protein subunit alpha"/>
    <property type="match status" value="1"/>
</dbReference>
<evidence type="ECO:0000313" key="7">
    <source>
        <dbReference type="EMBL" id="KIV84409.1"/>
    </source>
</evidence>
<protein>
    <submittedName>
        <fullName evidence="7">Uncharacterized protein</fullName>
    </submittedName>
</protein>
<dbReference type="PANTHER" id="PTHR10218:SF302">
    <property type="entry name" value="GUANINE NUCLEOTIDE-BINDING PROTEIN ALPHA-5 SUBUNIT"/>
    <property type="match status" value="1"/>
</dbReference>
<dbReference type="GO" id="GO:0007188">
    <property type="term" value="P:adenylate cyclase-modulating G protein-coupled receptor signaling pathway"/>
    <property type="evidence" value="ECO:0007669"/>
    <property type="project" value="TreeGrafter"/>
</dbReference>
<dbReference type="Gene3D" id="3.40.50.300">
    <property type="entry name" value="P-loop containing nucleotide triphosphate hydrolases"/>
    <property type="match status" value="1"/>
</dbReference>
<keyword evidence="3 5" id="KW-0342">GTP-binding</keyword>
<dbReference type="GO" id="GO:0005834">
    <property type="term" value="C:heterotrimeric G-protein complex"/>
    <property type="evidence" value="ECO:0007669"/>
    <property type="project" value="TreeGrafter"/>
</dbReference>
<proteinExistence type="predicted"/>
<dbReference type="Pfam" id="PF00503">
    <property type="entry name" value="G-alpha"/>
    <property type="match status" value="1"/>
</dbReference>